<dbReference type="Pfam" id="PF13432">
    <property type="entry name" value="TPR_16"/>
    <property type="match status" value="1"/>
</dbReference>
<name>A0A3R5V2M6_9BACT</name>
<dbReference type="KEGG" id="gtl:EP073_11825"/>
<accession>A0A3R5V2M6</accession>
<dbReference type="GO" id="GO:0051301">
    <property type="term" value="P:cell division"/>
    <property type="evidence" value="ECO:0007669"/>
    <property type="project" value="InterPro"/>
</dbReference>
<feature type="repeat" description="TPR" evidence="1">
    <location>
        <begin position="163"/>
        <end position="196"/>
    </location>
</feature>
<dbReference type="RefSeq" id="WP_128467368.1">
    <property type="nucleotide sequence ID" value="NZ_CP035108.1"/>
</dbReference>
<dbReference type="InterPro" id="IPR034706">
    <property type="entry name" value="CpoB"/>
</dbReference>
<dbReference type="Proteomes" id="UP000287502">
    <property type="component" value="Chromosome"/>
</dbReference>
<reference evidence="2 3" key="1">
    <citation type="submission" date="2019-01" db="EMBL/GenBank/DDBJ databases">
        <title>Geovibrio thiophilus DSM 11263, complete genome.</title>
        <authorList>
            <person name="Spring S."/>
            <person name="Bunk B."/>
            <person name="Sproer C."/>
        </authorList>
    </citation>
    <scope>NUCLEOTIDE SEQUENCE [LARGE SCALE GENOMIC DNA]</scope>
    <source>
        <strain evidence="2 3">DSM 11263</strain>
    </source>
</reference>
<dbReference type="Pfam" id="PF13174">
    <property type="entry name" value="TPR_6"/>
    <property type="match status" value="1"/>
</dbReference>
<dbReference type="InterPro" id="IPR011990">
    <property type="entry name" value="TPR-like_helical_dom_sf"/>
</dbReference>
<protein>
    <submittedName>
        <fullName evidence="2">Tol-pal system protein YbgF</fullName>
    </submittedName>
</protein>
<dbReference type="EMBL" id="CP035108">
    <property type="protein sequence ID" value="QAR34065.1"/>
    <property type="molecule type" value="Genomic_DNA"/>
</dbReference>
<keyword evidence="1" id="KW-0802">TPR repeat</keyword>
<dbReference type="Gene3D" id="1.25.40.10">
    <property type="entry name" value="Tetratricopeptide repeat domain"/>
    <property type="match status" value="1"/>
</dbReference>
<dbReference type="InterPro" id="IPR019734">
    <property type="entry name" value="TPR_rpt"/>
</dbReference>
<proteinExistence type="inferred from homology"/>
<dbReference type="AlphaFoldDB" id="A0A3R5V2M6"/>
<gene>
    <name evidence="2" type="primary">ybgF</name>
    <name evidence="2" type="ORF">EP073_11825</name>
</gene>
<dbReference type="OrthoDB" id="13540at2"/>
<organism evidence="2 3">
    <name type="scientific">Geovibrio thiophilus</name>
    <dbReference type="NCBI Taxonomy" id="139438"/>
    <lineage>
        <taxon>Bacteria</taxon>
        <taxon>Pseudomonadati</taxon>
        <taxon>Deferribacterota</taxon>
        <taxon>Deferribacteres</taxon>
        <taxon>Deferribacterales</taxon>
        <taxon>Geovibrionaceae</taxon>
        <taxon>Geovibrio</taxon>
    </lineage>
</organism>
<evidence type="ECO:0000313" key="3">
    <source>
        <dbReference type="Proteomes" id="UP000287502"/>
    </source>
</evidence>
<dbReference type="PROSITE" id="PS51257">
    <property type="entry name" value="PROKAR_LIPOPROTEIN"/>
    <property type="match status" value="1"/>
</dbReference>
<dbReference type="NCBIfam" id="TIGR02795">
    <property type="entry name" value="tol_pal_ybgF"/>
    <property type="match status" value="1"/>
</dbReference>
<dbReference type="HAMAP" id="MF_02066">
    <property type="entry name" value="CpoB"/>
    <property type="match status" value="1"/>
</dbReference>
<sequence length="248" mass="27518">MKKTMAVITLSFLAFACSDETQVIKQSINNIKDEMVSMQSEMAEMKISIEDVDRKTEANKESINANSNALAEIRSEMSFLGSEVTLLKDKQKAPAAAAGMTEMSESGAQAENGENLIIIEDAFTDKSSLYSYAYELYKNGKYPESQAKFNEFLAKYPADELSDNAVYWLGEIQYALKDYEGAIKLFHRLVTDYPDGNKVSDGLLKMAYSYGNVGKKAESVVTLKKIVNEHPGTRAYNLAKKKLASMGE</sequence>
<evidence type="ECO:0000256" key="1">
    <source>
        <dbReference type="PROSITE-ProRule" id="PRU00339"/>
    </source>
</evidence>
<keyword evidence="3" id="KW-1185">Reference proteome</keyword>
<dbReference type="PROSITE" id="PS50005">
    <property type="entry name" value="TPR"/>
    <property type="match status" value="1"/>
</dbReference>
<evidence type="ECO:0000313" key="2">
    <source>
        <dbReference type="EMBL" id="QAR34065.1"/>
    </source>
</evidence>
<dbReference type="SUPFAM" id="SSF48452">
    <property type="entry name" value="TPR-like"/>
    <property type="match status" value="1"/>
</dbReference>
<dbReference type="InterPro" id="IPR014162">
    <property type="entry name" value="CpoB_C"/>
</dbReference>